<dbReference type="AlphaFoldDB" id="A0A2M4CC90"/>
<reference evidence="1" key="1">
    <citation type="submission" date="2018-01" db="EMBL/GenBank/DDBJ databases">
        <title>An insight into the sialome of Amazonian anophelines.</title>
        <authorList>
            <person name="Ribeiro J.M."/>
            <person name="Scarpassa V."/>
            <person name="Calvo E."/>
        </authorList>
    </citation>
    <scope>NUCLEOTIDE SEQUENCE</scope>
    <source>
        <tissue evidence="1">Salivary glands</tissue>
    </source>
</reference>
<name>A0A2M4CC90_9DIPT</name>
<dbReference type="EMBL" id="GGFJ01013738">
    <property type="protein sequence ID" value="MBW62879.1"/>
    <property type="molecule type" value="Transcribed_RNA"/>
</dbReference>
<sequence>MFQLVHSVSVVVYSFVDVCVCAFEIRDFSSRAMYRGGHRHHRCHHHHRRRRPLQGRSVPGQPSVLLQPCFVGRLPDLG</sequence>
<protein>
    <submittedName>
        <fullName evidence="1">Putative secreted protein</fullName>
    </submittedName>
</protein>
<accession>A0A2M4CC90</accession>
<evidence type="ECO:0000313" key="1">
    <source>
        <dbReference type="EMBL" id="MBW62879.1"/>
    </source>
</evidence>
<proteinExistence type="predicted"/>
<organism evidence="1">
    <name type="scientific">Anopheles marajoara</name>
    <dbReference type="NCBI Taxonomy" id="58244"/>
    <lineage>
        <taxon>Eukaryota</taxon>
        <taxon>Metazoa</taxon>
        <taxon>Ecdysozoa</taxon>
        <taxon>Arthropoda</taxon>
        <taxon>Hexapoda</taxon>
        <taxon>Insecta</taxon>
        <taxon>Pterygota</taxon>
        <taxon>Neoptera</taxon>
        <taxon>Endopterygota</taxon>
        <taxon>Diptera</taxon>
        <taxon>Nematocera</taxon>
        <taxon>Culicoidea</taxon>
        <taxon>Culicidae</taxon>
        <taxon>Anophelinae</taxon>
        <taxon>Anopheles</taxon>
    </lineage>
</organism>